<dbReference type="InterPro" id="IPR001173">
    <property type="entry name" value="Glyco_trans_2-like"/>
</dbReference>
<keyword evidence="3" id="KW-1185">Reference proteome</keyword>
<dbReference type="CDD" id="cd04186">
    <property type="entry name" value="GT_2_like_c"/>
    <property type="match status" value="1"/>
</dbReference>
<gene>
    <name evidence="2" type="ORF">THMIRHAS_15130</name>
</gene>
<sequence length="708" mass="82329">MNISLKPLHSHLNKHDTVQSWRVEDTPAYFKCYAESGTKWPKRWVVVKGLLLRQCTGYDAKLVFKLKGGKTFTYKLPITLKGKIFEVVHFPANIEKIYFEPMSSKGRFQMQDFQFKSISWFERNYLMSKRLYLLYKSQNQDVIYKAGIRWHQFIFDLSKAYEIAGRFRAYSPKIEYKEWLKLFDQLNHKDIFKIKRLIKKNSQLPEIELLELGHQTEAISSRAIQNGLSEQLYSRFKIVKKSDLSYEFYQHRNTRWLMLVEEGCQLRPHALYWFAHQACLKPNAAMIYSDHDYIDENGERCSPVLKPEWSPEFFLSQNFIGGVLMVNTDYLDLESCKNLTIYAVILRLFSRLKPYQSDGLEVCRIPALLFSKPLLANNQKRLLAEGVQETELLTKFFNKHEIIADISDYHLIYKKIVYAVKARPLVSIIIPTRDMLHHLERCVESLLTKTSYDHFEIIIVDNQSEELETSAYFAKVSALQNVNVVEYNKPFNYSAINNYAAKYCNGEVFCLLNNDTEVISPDWLEVMLGQLQQSNVGAVGIKLLFPDGTVQHAGDAVGPGGCADHFFSGFEEEQAGYMGRAIVAQDLSAVTAACLLTQRDVFESLNGLDERHLSVAFNDVDYCLRVREKGMRVVFTPYVKMYHHESVSRGKDDNPEKIARAKKEADYIRSRWGHVLKNDPFYNPNLNYARPNFELSRYPMVKKPWLKR</sequence>
<name>A0A6F8PVZ2_9GAMM</name>
<feature type="domain" description="Glycosyltransferase 2-like" evidence="1">
    <location>
        <begin position="427"/>
        <end position="545"/>
    </location>
</feature>
<dbReference type="Pfam" id="PF00535">
    <property type="entry name" value="Glycos_transf_2"/>
    <property type="match status" value="1"/>
</dbReference>
<dbReference type="Proteomes" id="UP000501726">
    <property type="component" value="Chromosome"/>
</dbReference>
<evidence type="ECO:0000259" key="1">
    <source>
        <dbReference type="Pfam" id="PF00535"/>
    </source>
</evidence>
<dbReference type="PANTHER" id="PTHR43179">
    <property type="entry name" value="RHAMNOSYLTRANSFERASE WBBL"/>
    <property type="match status" value="1"/>
</dbReference>
<protein>
    <recommendedName>
        <fullName evidence="1">Glycosyltransferase 2-like domain-containing protein</fullName>
    </recommendedName>
</protein>
<dbReference type="KEGG" id="tse:THMIRHAS_15130"/>
<reference evidence="3" key="1">
    <citation type="submission" date="2019-11" db="EMBL/GenBank/DDBJ databases">
        <title>Isolation and characterization of two novel species in the genus Thiomicrorhabdus.</title>
        <authorList>
            <person name="Mochizuki J."/>
            <person name="Kojima H."/>
            <person name="Fukui M."/>
        </authorList>
    </citation>
    <scope>NUCLEOTIDE SEQUENCE [LARGE SCALE GENOMIC DNA]</scope>
    <source>
        <strain evidence="3">aks77</strain>
    </source>
</reference>
<proteinExistence type="predicted"/>
<dbReference type="PANTHER" id="PTHR43179:SF7">
    <property type="entry name" value="RHAMNOSYLTRANSFERASE WBBL"/>
    <property type="match status" value="1"/>
</dbReference>
<organism evidence="2 3">
    <name type="scientific">Thiosulfatimonas sediminis</name>
    <dbReference type="NCBI Taxonomy" id="2675054"/>
    <lineage>
        <taxon>Bacteria</taxon>
        <taxon>Pseudomonadati</taxon>
        <taxon>Pseudomonadota</taxon>
        <taxon>Gammaproteobacteria</taxon>
        <taxon>Thiotrichales</taxon>
        <taxon>Piscirickettsiaceae</taxon>
        <taxon>Thiosulfatimonas</taxon>
    </lineage>
</organism>
<evidence type="ECO:0000313" key="2">
    <source>
        <dbReference type="EMBL" id="BBP46140.1"/>
    </source>
</evidence>
<evidence type="ECO:0000313" key="3">
    <source>
        <dbReference type="Proteomes" id="UP000501726"/>
    </source>
</evidence>
<dbReference type="AlphaFoldDB" id="A0A6F8PVZ2"/>
<dbReference type="EMBL" id="AP021889">
    <property type="protein sequence ID" value="BBP46140.1"/>
    <property type="molecule type" value="Genomic_DNA"/>
</dbReference>
<accession>A0A6F8PVZ2</accession>
<dbReference type="Gene3D" id="3.90.550.10">
    <property type="entry name" value="Spore Coat Polysaccharide Biosynthesis Protein SpsA, Chain A"/>
    <property type="match status" value="2"/>
</dbReference>
<dbReference type="SUPFAM" id="SSF53448">
    <property type="entry name" value="Nucleotide-diphospho-sugar transferases"/>
    <property type="match status" value="1"/>
</dbReference>
<dbReference type="InterPro" id="IPR029044">
    <property type="entry name" value="Nucleotide-diphossugar_trans"/>
</dbReference>